<evidence type="ECO:0000256" key="8">
    <source>
        <dbReference type="ARBA" id="ARBA00023204"/>
    </source>
</evidence>
<evidence type="ECO:0000256" key="1">
    <source>
        <dbReference type="ARBA" id="ARBA00001954"/>
    </source>
</evidence>
<dbReference type="RefSeq" id="WP_161035861.1">
    <property type="nucleotide sequence ID" value="NZ_WWCL01000003.1"/>
</dbReference>
<organism evidence="10 11">
    <name type="scientific">Duganella fentianensis</name>
    <dbReference type="NCBI Taxonomy" id="2692177"/>
    <lineage>
        <taxon>Bacteria</taxon>
        <taxon>Pseudomonadati</taxon>
        <taxon>Pseudomonadota</taxon>
        <taxon>Betaproteobacteria</taxon>
        <taxon>Burkholderiales</taxon>
        <taxon>Oxalobacteraceae</taxon>
        <taxon>Telluria group</taxon>
        <taxon>Duganella</taxon>
    </lineage>
</organism>
<feature type="domain" description="Fe2OG dioxygenase" evidence="9">
    <location>
        <begin position="101"/>
        <end position="198"/>
    </location>
</feature>
<comment type="cofactor">
    <cofactor evidence="1">
        <name>Fe(2+)</name>
        <dbReference type="ChEBI" id="CHEBI:29033"/>
    </cofactor>
</comment>
<dbReference type="PROSITE" id="PS51471">
    <property type="entry name" value="FE2OG_OXY"/>
    <property type="match status" value="1"/>
</dbReference>
<comment type="caution">
    <text evidence="10">The sequence shown here is derived from an EMBL/GenBank/DDBJ whole genome shotgun (WGS) entry which is preliminary data.</text>
</comment>
<evidence type="ECO:0000259" key="9">
    <source>
        <dbReference type="PROSITE" id="PS51471"/>
    </source>
</evidence>
<reference evidence="10" key="1">
    <citation type="submission" date="2019-12" db="EMBL/GenBank/DDBJ databases">
        <title>Novel species isolated from a subtropical stream in China.</title>
        <authorList>
            <person name="Lu H."/>
        </authorList>
    </citation>
    <scope>NUCLEOTIDE SEQUENCE [LARGE SCALE GENOMIC DNA]</scope>
    <source>
        <strain evidence="10">FT93W</strain>
    </source>
</reference>
<dbReference type="FunFam" id="2.60.120.590:FF:000004">
    <property type="entry name" value="DNA oxidative demethylase ALKBH2"/>
    <property type="match status" value="1"/>
</dbReference>
<dbReference type="GO" id="GO:0140097">
    <property type="term" value="F:catalytic activity, acting on DNA"/>
    <property type="evidence" value="ECO:0007669"/>
    <property type="project" value="UniProtKB-ARBA"/>
</dbReference>
<protein>
    <submittedName>
        <fullName evidence="10">Alpha-ketoglutarate-dependent dioxygenase AlkB</fullName>
    </submittedName>
</protein>
<accession>A0A845I2I4</accession>
<keyword evidence="3" id="KW-0227">DNA damage</keyword>
<keyword evidence="2" id="KW-0479">Metal-binding</keyword>
<dbReference type="Proteomes" id="UP000444316">
    <property type="component" value="Unassembled WGS sequence"/>
</dbReference>
<dbReference type="EMBL" id="WWCL01000003">
    <property type="protein sequence ID" value="MYN46317.1"/>
    <property type="molecule type" value="Genomic_DNA"/>
</dbReference>
<dbReference type="GO" id="GO:0032451">
    <property type="term" value="F:demethylase activity"/>
    <property type="evidence" value="ECO:0007669"/>
    <property type="project" value="UniProtKB-ARBA"/>
</dbReference>
<dbReference type="PANTHER" id="PTHR31212">
    <property type="entry name" value="ALPHA-KETOGLUTARATE-DEPENDENT DIOXYGENASE ALKB HOMOLOG 3"/>
    <property type="match status" value="1"/>
</dbReference>
<dbReference type="GO" id="GO:0046872">
    <property type="term" value="F:metal ion binding"/>
    <property type="evidence" value="ECO:0007669"/>
    <property type="project" value="UniProtKB-KW"/>
</dbReference>
<sequence length="201" mass="23070">MDLFADDTSLRQLPIADGELWFTPRLPLAITPEQAMQRLREETAWRAEHIQVWGKLHLQPRLMAWHGDASYRYSGRTFHPLPFTPLQRQLKQAVEQATGRQFNSVLLNYYRNERDSMGFHADDEPELGPQPAIASLSFGAARTFILKHRHNGQTVKLDLGDGALLLMAGTLQQHWQHGINKQTRPCGERINLTFRNILRAP</sequence>
<dbReference type="GO" id="GO:0016787">
    <property type="term" value="F:hydrolase activity"/>
    <property type="evidence" value="ECO:0007669"/>
    <property type="project" value="UniProtKB-ARBA"/>
</dbReference>
<keyword evidence="7" id="KW-0408">Iron</keyword>
<dbReference type="PANTHER" id="PTHR31212:SF4">
    <property type="entry name" value="ALPHA-KETOGLUTARATE-DEPENDENT DIOXYGENASE ALKB HOMOLOG 3"/>
    <property type="match status" value="1"/>
</dbReference>
<evidence type="ECO:0000256" key="5">
    <source>
        <dbReference type="ARBA" id="ARBA00022964"/>
    </source>
</evidence>
<evidence type="ECO:0000256" key="4">
    <source>
        <dbReference type="ARBA" id="ARBA00022842"/>
    </source>
</evidence>
<dbReference type="InterPro" id="IPR032854">
    <property type="entry name" value="ALKBH3"/>
</dbReference>
<keyword evidence="6" id="KW-0560">Oxidoreductase</keyword>
<dbReference type="GO" id="GO:0016705">
    <property type="term" value="F:oxidoreductase activity, acting on paired donors, with incorporation or reduction of molecular oxygen"/>
    <property type="evidence" value="ECO:0007669"/>
    <property type="project" value="UniProtKB-ARBA"/>
</dbReference>
<evidence type="ECO:0000256" key="6">
    <source>
        <dbReference type="ARBA" id="ARBA00023002"/>
    </source>
</evidence>
<keyword evidence="8" id="KW-0234">DNA repair</keyword>
<dbReference type="InterPro" id="IPR037151">
    <property type="entry name" value="AlkB-like_sf"/>
</dbReference>
<dbReference type="InterPro" id="IPR005123">
    <property type="entry name" value="Oxoglu/Fe-dep_dioxygenase_dom"/>
</dbReference>
<keyword evidence="4" id="KW-0460">Magnesium</keyword>
<evidence type="ECO:0000313" key="10">
    <source>
        <dbReference type="EMBL" id="MYN46317.1"/>
    </source>
</evidence>
<evidence type="ECO:0000256" key="2">
    <source>
        <dbReference type="ARBA" id="ARBA00022723"/>
    </source>
</evidence>
<proteinExistence type="predicted"/>
<dbReference type="Gene3D" id="2.60.120.590">
    <property type="entry name" value="Alpha-ketoglutarate-dependent dioxygenase AlkB-like"/>
    <property type="match status" value="1"/>
</dbReference>
<dbReference type="InterPro" id="IPR027450">
    <property type="entry name" value="AlkB-like"/>
</dbReference>
<dbReference type="AlphaFoldDB" id="A0A845I2I4"/>
<evidence type="ECO:0000256" key="7">
    <source>
        <dbReference type="ARBA" id="ARBA00023004"/>
    </source>
</evidence>
<keyword evidence="5 10" id="KW-0223">Dioxygenase</keyword>
<dbReference type="SUPFAM" id="SSF51197">
    <property type="entry name" value="Clavaminate synthase-like"/>
    <property type="match status" value="1"/>
</dbReference>
<name>A0A845I2I4_9BURK</name>
<gene>
    <name evidence="10" type="ORF">GTP23_14795</name>
</gene>
<evidence type="ECO:0000313" key="11">
    <source>
        <dbReference type="Proteomes" id="UP000444316"/>
    </source>
</evidence>
<dbReference type="GO" id="GO:0051213">
    <property type="term" value="F:dioxygenase activity"/>
    <property type="evidence" value="ECO:0007669"/>
    <property type="project" value="UniProtKB-KW"/>
</dbReference>
<keyword evidence="11" id="KW-1185">Reference proteome</keyword>
<evidence type="ECO:0000256" key="3">
    <source>
        <dbReference type="ARBA" id="ARBA00022763"/>
    </source>
</evidence>
<dbReference type="GO" id="GO:0006307">
    <property type="term" value="P:DNA alkylation repair"/>
    <property type="evidence" value="ECO:0007669"/>
    <property type="project" value="InterPro"/>
</dbReference>
<dbReference type="Pfam" id="PF13532">
    <property type="entry name" value="2OG-FeII_Oxy_2"/>
    <property type="match status" value="1"/>
</dbReference>